<keyword evidence="4" id="KW-1185">Reference proteome</keyword>
<accession>A0A8H4QJ29</accession>
<feature type="domain" description="DUF4246" evidence="1">
    <location>
        <begin position="92"/>
        <end position="484"/>
    </location>
</feature>
<evidence type="ECO:0000259" key="1">
    <source>
        <dbReference type="Pfam" id="PF14033"/>
    </source>
</evidence>
<dbReference type="Pfam" id="PF14033">
    <property type="entry name" value="DUF4246"/>
    <property type="match status" value="1"/>
</dbReference>
<name>A0A8H4QJ29_9AGAR</name>
<dbReference type="Proteomes" id="UP000521872">
    <property type="component" value="Unassembled WGS sequence"/>
</dbReference>
<proteinExistence type="predicted"/>
<evidence type="ECO:0000313" key="3">
    <source>
        <dbReference type="EMBL" id="KAF4611701.1"/>
    </source>
</evidence>
<dbReference type="InterPro" id="IPR049207">
    <property type="entry name" value="DUF4246_N"/>
</dbReference>
<gene>
    <name evidence="3" type="ORF">D9613_004111</name>
</gene>
<evidence type="ECO:0000259" key="2">
    <source>
        <dbReference type="Pfam" id="PF21666"/>
    </source>
</evidence>
<reference evidence="3 4" key="1">
    <citation type="submission" date="2019-12" db="EMBL/GenBank/DDBJ databases">
        <authorList>
            <person name="Floudas D."/>
            <person name="Bentzer J."/>
            <person name="Ahren D."/>
            <person name="Johansson T."/>
            <person name="Persson P."/>
            <person name="Tunlid A."/>
        </authorList>
    </citation>
    <scope>NUCLEOTIDE SEQUENCE [LARGE SCALE GENOMIC DNA]</scope>
    <source>
        <strain evidence="3 4">CBS 102.39</strain>
    </source>
</reference>
<dbReference type="PANTHER" id="PTHR33119:SF1">
    <property type="entry name" value="FE2OG DIOXYGENASE DOMAIN-CONTAINING PROTEIN"/>
    <property type="match status" value="1"/>
</dbReference>
<feature type="domain" description="DUF4246" evidence="2">
    <location>
        <begin position="25"/>
        <end position="67"/>
    </location>
</feature>
<dbReference type="Pfam" id="PF21666">
    <property type="entry name" value="DUF4246_N"/>
    <property type="match status" value="1"/>
</dbReference>
<comment type="caution">
    <text evidence="3">The sequence shown here is derived from an EMBL/GenBank/DDBJ whole genome shotgun (WGS) entry which is preliminary data.</text>
</comment>
<dbReference type="InterPro" id="IPR025340">
    <property type="entry name" value="DUF4246"/>
</dbReference>
<dbReference type="AlphaFoldDB" id="A0A8H4QJ29"/>
<evidence type="ECO:0000313" key="4">
    <source>
        <dbReference type="Proteomes" id="UP000521872"/>
    </source>
</evidence>
<organism evidence="3 4">
    <name type="scientific">Agrocybe pediades</name>
    <dbReference type="NCBI Taxonomy" id="84607"/>
    <lineage>
        <taxon>Eukaryota</taxon>
        <taxon>Fungi</taxon>
        <taxon>Dikarya</taxon>
        <taxon>Basidiomycota</taxon>
        <taxon>Agaricomycotina</taxon>
        <taxon>Agaricomycetes</taxon>
        <taxon>Agaricomycetidae</taxon>
        <taxon>Agaricales</taxon>
        <taxon>Agaricineae</taxon>
        <taxon>Strophariaceae</taxon>
        <taxon>Agrocybe</taxon>
    </lineage>
</organism>
<sequence length="552" mass="63024">MPNNRVPDGNRGYRHPFVFGLHYLGGVGDAPRTLTDLAMSQFSAEIRRFPEWWKHFKDDETRRKWTESALQRTWNILTPSAEIGTRLSLAQISYVLDELAGYASLRHDELECQVSCFERIWESDSLLSSASIRNLSMALDELRTRNTSSREHHALNYFIDPALYPLVYNKTLVSQRDGKLLPIPSPISSDIYTVSSRFALLPADVSVGATTGSVKFTSYINNLHPGDYGKAYELLETLLGGFIPLFERTLTDLHRNNPLTPRISGGYRYLVWDEPEPPDHSDDEDGWIIYEKEMRQWALNRPINVPDIPATGYKDGIEVRKHQVNLKGRSLQFIVSAYEISLSPENSSYVGTTWHVEGMKNNRIVASGFYCLSTDNISETSIEFRMAVTFPRGFTAGDTGATLRTWGVRDGDSCNQHIGHVPIRPGLALVFPNIYQHKQTAFQLKDTSRDGHLKAIWFYLVDPDIEPLPSTSRVGPQQKYWIHKALDDFLDERLPHEIIDKIMLHVEGVMSLEEALAYKECLLEENRRFTQANNSYHFCIPFDIWNGPEVIH</sequence>
<dbReference type="InterPro" id="IPR049192">
    <property type="entry name" value="DUF4246_C"/>
</dbReference>
<dbReference type="EMBL" id="JAACJL010000057">
    <property type="protein sequence ID" value="KAF4611701.1"/>
    <property type="molecule type" value="Genomic_DNA"/>
</dbReference>
<protein>
    <submittedName>
        <fullName evidence="3">Uncharacterized protein</fullName>
    </submittedName>
</protein>
<dbReference type="PANTHER" id="PTHR33119">
    <property type="entry name" value="IFI3P"/>
    <property type="match status" value="1"/>
</dbReference>